<dbReference type="InParanoid" id="A0A0G4EVF7"/>
<dbReference type="EMBL" id="CDMY01000331">
    <property type="protein sequence ID" value="CEM02611.1"/>
    <property type="molecule type" value="Genomic_DNA"/>
</dbReference>
<dbReference type="VEuPathDB" id="CryptoDB:Vbra_2154"/>
<gene>
    <name evidence="2" type="ORF">Vbra_2154</name>
</gene>
<evidence type="ECO:0000313" key="2">
    <source>
        <dbReference type="EMBL" id="CEM02611.1"/>
    </source>
</evidence>
<keyword evidence="3" id="KW-1185">Reference proteome</keyword>
<organism evidence="2 3">
    <name type="scientific">Vitrella brassicaformis (strain CCMP3155)</name>
    <dbReference type="NCBI Taxonomy" id="1169540"/>
    <lineage>
        <taxon>Eukaryota</taxon>
        <taxon>Sar</taxon>
        <taxon>Alveolata</taxon>
        <taxon>Colpodellida</taxon>
        <taxon>Vitrellaceae</taxon>
        <taxon>Vitrella</taxon>
    </lineage>
</organism>
<sequence>MGNLLQPKFKTAVAHSDKETCWRVMNQLWRLSEDACDPCMLSTQQVDVLAAMLDEDGNIKPEKLSHFITTVDKFIQLQEELCRPTVTAGPIDEVLQCLYTERRRRYIEAVARAVSAAESTAEPTEDSDSPISPLLKTGL</sequence>
<proteinExistence type="predicted"/>
<feature type="region of interest" description="Disordered" evidence="1">
    <location>
        <begin position="117"/>
        <end position="139"/>
    </location>
</feature>
<accession>A0A0G4EVF7</accession>
<protein>
    <submittedName>
        <fullName evidence="2">Uncharacterized protein</fullName>
    </submittedName>
</protein>
<reference evidence="2 3" key="1">
    <citation type="submission" date="2014-11" db="EMBL/GenBank/DDBJ databases">
        <authorList>
            <person name="Zhu J."/>
            <person name="Qi W."/>
            <person name="Song R."/>
        </authorList>
    </citation>
    <scope>NUCLEOTIDE SEQUENCE [LARGE SCALE GENOMIC DNA]</scope>
</reference>
<evidence type="ECO:0000313" key="3">
    <source>
        <dbReference type="Proteomes" id="UP000041254"/>
    </source>
</evidence>
<dbReference type="Proteomes" id="UP000041254">
    <property type="component" value="Unassembled WGS sequence"/>
</dbReference>
<evidence type="ECO:0000256" key="1">
    <source>
        <dbReference type="SAM" id="MobiDB-lite"/>
    </source>
</evidence>
<dbReference type="AlphaFoldDB" id="A0A0G4EVF7"/>
<name>A0A0G4EVF7_VITBC</name>